<keyword evidence="7" id="KW-0573">Peptidoglycan synthesis</keyword>
<dbReference type="GO" id="GO:0008760">
    <property type="term" value="F:UDP-N-acetylglucosamine 1-carboxyvinyltransferase activity"/>
    <property type="evidence" value="ECO:0007669"/>
    <property type="project" value="UniProtKB-UniRule"/>
</dbReference>
<dbReference type="NCBIfam" id="NF006873">
    <property type="entry name" value="PRK09369.1"/>
    <property type="match status" value="1"/>
</dbReference>
<keyword evidence="6" id="KW-0133">Cell shape</keyword>
<evidence type="ECO:0000256" key="5">
    <source>
        <dbReference type="ARBA" id="ARBA00022679"/>
    </source>
</evidence>
<dbReference type="NCBIfam" id="TIGR01072">
    <property type="entry name" value="murA"/>
    <property type="match status" value="1"/>
</dbReference>
<comment type="caution">
    <text evidence="16">The sequence shown here is derived from an EMBL/GenBank/DDBJ whole genome shotgun (WGS) entry which is preliminary data.</text>
</comment>
<evidence type="ECO:0000256" key="14">
    <source>
        <dbReference type="NCBIfam" id="TIGR01072"/>
    </source>
</evidence>
<evidence type="ECO:0000256" key="3">
    <source>
        <dbReference type="ARBA" id="ARBA00022490"/>
    </source>
</evidence>
<dbReference type="GO" id="GO:0008360">
    <property type="term" value="P:regulation of cell shape"/>
    <property type="evidence" value="ECO:0007669"/>
    <property type="project" value="UniProtKB-KW"/>
</dbReference>
<evidence type="ECO:0000256" key="9">
    <source>
        <dbReference type="ARBA" id="ARBA00023316"/>
    </source>
</evidence>
<evidence type="ECO:0000259" key="15">
    <source>
        <dbReference type="Pfam" id="PF00275"/>
    </source>
</evidence>
<keyword evidence="8" id="KW-0131">Cell cycle</keyword>
<dbReference type="Pfam" id="PF00275">
    <property type="entry name" value="EPSP_synthase"/>
    <property type="match status" value="1"/>
</dbReference>
<evidence type="ECO:0000313" key="17">
    <source>
        <dbReference type="Proteomes" id="UP000176284"/>
    </source>
</evidence>
<evidence type="ECO:0000256" key="1">
    <source>
        <dbReference type="ARBA" id="ARBA00004496"/>
    </source>
</evidence>
<evidence type="ECO:0000256" key="12">
    <source>
        <dbReference type="ARBA" id="ARBA00039754"/>
    </source>
</evidence>
<protein>
    <recommendedName>
        <fullName evidence="12 14">UDP-N-acetylglucosamine 1-carboxyvinyltransferase</fullName>
        <ecNumber evidence="11 14">2.5.1.7</ecNumber>
    </recommendedName>
</protein>
<reference evidence="16 17" key="1">
    <citation type="journal article" date="2016" name="Nat. Commun.">
        <title>Thousands of microbial genomes shed light on interconnected biogeochemical processes in an aquifer system.</title>
        <authorList>
            <person name="Anantharaman K."/>
            <person name="Brown C.T."/>
            <person name="Hug L.A."/>
            <person name="Sharon I."/>
            <person name="Castelle C.J."/>
            <person name="Probst A.J."/>
            <person name="Thomas B.C."/>
            <person name="Singh A."/>
            <person name="Wilkins M.J."/>
            <person name="Karaoz U."/>
            <person name="Brodie E.L."/>
            <person name="Williams K.H."/>
            <person name="Hubbard S.S."/>
            <person name="Banfield J.F."/>
        </authorList>
    </citation>
    <scope>NUCLEOTIDE SEQUENCE [LARGE SCALE GENOMIC DNA]</scope>
</reference>
<evidence type="ECO:0000256" key="13">
    <source>
        <dbReference type="ARBA" id="ARBA00047527"/>
    </source>
</evidence>
<keyword evidence="9" id="KW-0961">Cell wall biogenesis/degradation</keyword>
<dbReference type="PANTHER" id="PTHR43783">
    <property type="entry name" value="UDP-N-ACETYLGLUCOSAMINE 1-CARBOXYVINYLTRANSFERASE"/>
    <property type="match status" value="1"/>
</dbReference>
<comment type="similarity">
    <text evidence="10">Belongs to the EPSP synthase family. MurA subfamily.</text>
</comment>
<evidence type="ECO:0000313" key="16">
    <source>
        <dbReference type="EMBL" id="OGY67893.1"/>
    </source>
</evidence>
<dbReference type="STRING" id="1798410.A3H63_01975"/>
<dbReference type="Gene3D" id="3.65.10.10">
    <property type="entry name" value="Enolpyruvate transferase domain"/>
    <property type="match status" value="2"/>
</dbReference>
<sequence>MKFVINGGKKLQGKIWVSGFKNSATPVIAASLLTSAPCRLQNIPRVGDVLKMLAILKTMGSKQRWLSEHSIEIINDEINPEALDQKLVKQIRSSVLLIGPLLARFKKIRITTPGGCNIGSRPIDTHMEALEDLGANVELDKKSGTYEISIPQQVNSVVCLKELSVTATENLLMLGYIYPMTIHLAALEPHVFDLISFLKKIGAEIDIANGHTFQVSANQKFSGGIEHAIINDPIEAGTLALLAAATKSDIAIVGVDQDFLELPIRKLKECGVVMAWSGRTLNIQGSASVLRAAKIQTMPYPGLPTDLQAPFGVLATQANGTSLIFDTMYEGRLKYIDELKKMGADAAVLDPHRALIKGPSVLQGAEIDSLDLRAGATLIIAGLVASGKTILGNVEQIDRGYENFDERLRSLGADIKRLL</sequence>
<evidence type="ECO:0000256" key="6">
    <source>
        <dbReference type="ARBA" id="ARBA00022960"/>
    </source>
</evidence>
<keyword evidence="5 16" id="KW-0808">Transferase</keyword>
<evidence type="ECO:0000256" key="11">
    <source>
        <dbReference type="ARBA" id="ARBA00039108"/>
    </source>
</evidence>
<gene>
    <name evidence="16" type="ORF">A3H63_01975</name>
</gene>
<dbReference type="GO" id="GO:0005737">
    <property type="term" value="C:cytoplasm"/>
    <property type="evidence" value="ECO:0007669"/>
    <property type="project" value="UniProtKB-SubCell"/>
</dbReference>
<dbReference type="InterPro" id="IPR050068">
    <property type="entry name" value="MurA_subfamily"/>
</dbReference>
<dbReference type="InterPro" id="IPR005750">
    <property type="entry name" value="UDP_GlcNAc_COvinyl_MurA"/>
</dbReference>
<dbReference type="EMBL" id="MHJM01000014">
    <property type="protein sequence ID" value="OGY67893.1"/>
    <property type="molecule type" value="Genomic_DNA"/>
</dbReference>
<dbReference type="CDD" id="cd01555">
    <property type="entry name" value="UdpNAET"/>
    <property type="match status" value="1"/>
</dbReference>
<evidence type="ECO:0000256" key="7">
    <source>
        <dbReference type="ARBA" id="ARBA00022984"/>
    </source>
</evidence>
<dbReference type="EC" id="2.5.1.7" evidence="11 14"/>
<dbReference type="SUPFAM" id="SSF55205">
    <property type="entry name" value="EPT/RTPC-like"/>
    <property type="match status" value="1"/>
</dbReference>
<dbReference type="InterPro" id="IPR036968">
    <property type="entry name" value="Enolpyruvate_Tfrase_sf"/>
</dbReference>
<dbReference type="GO" id="GO:0051301">
    <property type="term" value="P:cell division"/>
    <property type="evidence" value="ECO:0007669"/>
    <property type="project" value="UniProtKB-KW"/>
</dbReference>
<accession>A0A1G1ZT31</accession>
<dbReference type="Proteomes" id="UP000176284">
    <property type="component" value="Unassembled WGS sequence"/>
</dbReference>
<evidence type="ECO:0000256" key="8">
    <source>
        <dbReference type="ARBA" id="ARBA00023306"/>
    </source>
</evidence>
<evidence type="ECO:0000256" key="4">
    <source>
        <dbReference type="ARBA" id="ARBA00022618"/>
    </source>
</evidence>
<comment type="pathway">
    <text evidence="2">Cell wall biogenesis; peptidoglycan biosynthesis.</text>
</comment>
<dbReference type="GO" id="GO:0009252">
    <property type="term" value="P:peptidoglycan biosynthetic process"/>
    <property type="evidence" value="ECO:0007669"/>
    <property type="project" value="UniProtKB-UniRule"/>
</dbReference>
<dbReference type="PANTHER" id="PTHR43783:SF1">
    <property type="entry name" value="UDP-N-ACETYLGLUCOSAMINE 1-CARBOXYVINYLTRANSFERASE"/>
    <property type="match status" value="1"/>
</dbReference>
<name>A0A1G1ZT31_9BACT</name>
<comment type="catalytic activity">
    <reaction evidence="13">
        <text>phosphoenolpyruvate + UDP-N-acetyl-alpha-D-glucosamine = UDP-N-acetyl-3-O-(1-carboxyvinyl)-alpha-D-glucosamine + phosphate</text>
        <dbReference type="Rhea" id="RHEA:18681"/>
        <dbReference type="ChEBI" id="CHEBI:43474"/>
        <dbReference type="ChEBI" id="CHEBI:57705"/>
        <dbReference type="ChEBI" id="CHEBI:58702"/>
        <dbReference type="ChEBI" id="CHEBI:68483"/>
        <dbReference type="EC" id="2.5.1.7"/>
    </reaction>
</comment>
<dbReference type="InterPro" id="IPR013792">
    <property type="entry name" value="RNA3'P_cycl/enolpyr_Trfase_a/b"/>
</dbReference>
<dbReference type="GO" id="GO:0071555">
    <property type="term" value="P:cell wall organization"/>
    <property type="evidence" value="ECO:0007669"/>
    <property type="project" value="UniProtKB-KW"/>
</dbReference>
<evidence type="ECO:0000256" key="10">
    <source>
        <dbReference type="ARBA" id="ARBA00038367"/>
    </source>
</evidence>
<comment type="subcellular location">
    <subcellularLocation>
        <location evidence="1">Cytoplasm</location>
    </subcellularLocation>
</comment>
<feature type="domain" description="Enolpyruvate transferase" evidence="15">
    <location>
        <begin position="6"/>
        <end position="408"/>
    </location>
</feature>
<evidence type="ECO:0000256" key="2">
    <source>
        <dbReference type="ARBA" id="ARBA00004752"/>
    </source>
</evidence>
<keyword evidence="3" id="KW-0963">Cytoplasm</keyword>
<proteinExistence type="inferred from homology"/>
<organism evidence="16 17">
    <name type="scientific">Candidatus Harrisonbacteria bacterium RIFCSPLOWO2_02_FULL_45_10c</name>
    <dbReference type="NCBI Taxonomy" id="1798410"/>
    <lineage>
        <taxon>Bacteria</taxon>
        <taxon>Candidatus Harrisoniibacteriota</taxon>
    </lineage>
</organism>
<dbReference type="InterPro" id="IPR001986">
    <property type="entry name" value="Enolpyruvate_Tfrase_dom"/>
</dbReference>
<dbReference type="GO" id="GO:0019277">
    <property type="term" value="P:UDP-N-acetylgalactosamine biosynthetic process"/>
    <property type="evidence" value="ECO:0007669"/>
    <property type="project" value="InterPro"/>
</dbReference>
<keyword evidence="4" id="KW-0132">Cell division</keyword>
<dbReference type="AlphaFoldDB" id="A0A1G1ZT31"/>